<dbReference type="Proteomes" id="UP000028868">
    <property type="component" value="Unassembled WGS sequence"/>
</dbReference>
<feature type="domain" description="VOC" evidence="1">
    <location>
        <begin position="169"/>
        <end position="283"/>
    </location>
</feature>
<evidence type="ECO:0000313" key="3">
    <source>
        <dbReference type="Proteomes" id="UP000028868"/>
    </source>
</evidence>
<sequence>MSFHRKPITFVNHVKIQVQNLERSLHFYQEVIGLKVLKKTTNIAKLTADGENCILSLEGQENASPKQRGTTGLYHFALLVPRRSDLSNIVRHFRTKGIQMGSSDHLVSEALYLNDPEGNGIEVYVDRNPSEWKWKNGEVAMTVDPLDFSDLLRTGNPEESWKGLPPGTIMGHIHLHVSQLEEAEEFYTRGLGFEVVNRFGDQAIFISAGDYHHHIGLNTWAGIGAPAPPINSVGLKSFTVVLPDEEYRKNVVTRLEMMGATVTKENGVFMTADPSGNGIHLAV</sequence>
<comment type="caution">
    <text evidence="2">The sequence shown here is derived from an EMBL/GenBank/DDBJ whole genome shotgun (WGS) entry which is preliminary data.</text>
</comment>
<dbReference type="Pfam" id="PF00903">
    <property type="entry name" value="Glyoxalase"/>
    <property type="match status" value="2"/>
</dbReference>
<reference evidence="3" key="1">
    <citation type="submission" date="2014-03" db="EMBL/GenBank/DDBJ databases">
        <authorList>
            <person name="Urmite Genomes U."/>
        </authorList>
    </citation>
    <scope>NUCLEOTIDE SEQUENCE [LARGE SCALE GENOMIC DNA]</scope>
    <source>
        <strain evidence="3">HD-03</strain>
    </source>
</reference>
<dbReference type="InterPro" id="IPR004360">
    <property type="entry name" value="Glyas_Fos-R_dOase_dom"/>
</dbReference>
<evidence type="ECO:0000313" key="2">
    <source>
        <dbReference type="EMBL" id="CDQ25113.1"/>
    </source>
</evidence>
<dbReference type="AlphaFoldDB" id="A0A024P8E2"/>
<dbReference type="InterPro" id="IPR037523">
    <property type="entry name" value="VOC_core"/>
</dbReference>
<dbReference type="CDD" id="cd16359">
    <property type="entry name" value="VOC_BsCatE_like_C"/>
    <property type="match status" value="1"/>
</dbReference>
<dbReference type="PROSITE" id="PS51819">
    <property type="entry name" value="VOC"/>
    <property type="match status" value="2"/>
</dbReference>
<evidence type="ECO:0000259" key="1">
    <source>
        <dbReference type="PROSITE" id="PS51819"/>
    </source>
</evidence>
<dbReference type="RefSeq" id="WP_035510447.1">
    <property type="nucleotide sequence ID" value="NZ_CCDH010000002.1"/>
</dbReference>
<dbReference type="PANTHER" id="PTHR43279">
    <property type="entry name" value="CATECHOL-2,3-DIOXYGENASE"/>
    <property type="match status" value="1"/>
</dbReference>
<protein>
    <submittedName>
        <fullName evidence="2">Catechol-2,3-dioxygenase</fullName>
    </submittedName>
</protein>
<reference evidence="2 3" key="2">
    <citation type="submission" date="2014-05" db="EMBL/GenBank/DDBJ databases">
        <title>Draft genome sequence of Halobacillus karajensis HK-03.</title>
        <authorList>
            <person name="Khelaifia S."/>
            <person name="Croce O."/>
            <person name="Lagier J.C."/>
            <person name="Raoult D."/>
        </authorList>
    </citation>
    <scope>NUCLEOTIDE SEQUENCE [LARGE SCALE GENOMIC DNA]</scope>
    <source>
        <strain evidence="2 3">HD-03</strain>
    </source>
</reference>
<dbReference type="Gene3D" id="3.10.180.10">
    <property type="entry name" value="2,3-Dihydroxybiphenyl 1,2-Dioxygenase, domain 1"/>
    <property type="match status" value="2"/>
</dbReference>
<proteinExistence type="predicted"/>
<feature type="domain" description="VOC" evidence="1">
    <location>
        <begin position="10"/>
        <end position="126"/>
    </location>
</feature>
<accession>A0A024P8E2</accession>
<organism evidence="2 3">
    <name type="scientific">Halobacillus karajensis</name>
    <dbReference type="NCBI Taxonomy" id="195088"/>
    <lineage>
        <taxon>Bacteria</taxon>
        <taxon>Bacillati</taxon>
        <taxon>Bacillota</taxon>
        <taxon>Bacilli</taxon>
        <taxon>Bacillales</taxon>
        <taxon>Bacillaceae</taxon>
        <taxon>Halobacillus</taxon>
    </lineage>
</organism>
<dbReference type="SUPFAM" id="SSF54593">
    <property type="entry name" value="Glyoxalase/Bleomycin resistance protein/Dihydroxybiphenyl dioxygenase"/>
    <property type="match status" value="2"/>
</dbReference>
<name>A0A024P8E2_9BACI</name>
<gene>
    <name evidence="2" type="primary">catE</name>
    <name evidence="2" type="ORF">BN983_03418</name>
</gene>
<dbReference type="EMBL" id="CCDI010000004">
    <property type="protein sequence ID" value="CDQ25113.1"/>
    <property type="molecule type" value="Genomic_DNA"/>
</dbReference>
<keyword evidence="3" id="KW-1185">Reference proteome</keyword>
<dbReference type="InterPro" id="IPR029068">
    <property type="entry name" value="Glyas_Bleomycin-R_OHBP_Dase"/>
</dbReference>
<dbReference type="PANTHER" id="PTHR43279:SF1">
    <property type="entry name" value="CATECHOL-2,3-DIOXYGENASE"/>
    <property type="match status" value="1"/>
</dbReference>